<keyword evidence="3" id="KW-1185">Reference proteome</keyword>
<organism evidence="2 3">
    <name type="scientific">Anaerovorax odorimutans</name>
    <dbReference type="NCBI Taxonomy" id="109327"/>
    <lineage>
        <taxon>Bacteria</taxon>
        <taxon>Bacillati</taxon>
        <taxon>Bacillota</taxon>
        <taxon>Clostridia</taxon>
        <taxon>Peptostreptococcales</taxon>
        <taxon>Anaerovoracaceae</taxon>
        <taxon>Anaerovorax</taxon>
    </lineage>
</organism>
<dbReference type="SMART" id="SM00871">
    <property type="entry name" value="AraC_E_bind"/>
    <property type="match status" value="1"/>
</dbReference>
<accession>A0ABT1RSD4</accession>
<sequence>MTKLAVDIIKMDEQILYGLWKKSNDKTISRDIDTLSEAYHSAVALSQGSVLPYFVLSKNYDEKTKNFELFIGSTFEHESLQNLLLPAGEYAKITVRPKLGLLWGASIGQAKRYFYTKWLPESGYQSLNMEYELHTERSKGNHPAIDIIFAIQQEIK</sequence>
<dbReference type="InterPro" id="IPR029442">
    <property type="entry name" value="GyrI-like"/>
</dbReference>
<dbReference type="SUPFAM" id="SSF55136">
    <property type="entry name" value="Probable bacterial effector-binding domain"/>
    <property type="match status" value="1"/>
</dbReference>
<dbReference type="EMBL" id="JANFXK010000020">
    <property type="protein sequence ID" value="MCQ4638114.1"/>
    <property type="molecule type" value="Genomic_DNA"/>
</dbReference>
<dbReference type="RefSeq" id="WP_256133307.1">
    <property type="nucleotide sequence ID" value="NZ_JANFXK010000020.1"/>
</dbReference>
<reference evidence="2 3" key="1">
    <citation type="submission" date="2022-06" db="EMBL/GenBank/DDBJ databases">
        <title>Isolation of gut microbiota from human fecal samples.</title>
        <authorList>
            <person name="Pamer E.G."/>
            <person name="Barat B."/>
            <person name="Waligurski E."/>
            <person name="Medina S."/>
            <person name="Paddock L."/>
            <person name="Mostad J."/>
        </authorList>
    </citation>
    <scope>NUCLEOTIDE SEQUENCE [LARGE SCALE GENOMIC DNA]</scope>
    <source>
        <strain evidence="2 3">SL.3.17</strain>
    </source>
</reference>
<evidence type="ECO:0000313" key="2">
    <source>
        <dbReference type="EMBL" id="MCQ4638114.1"/>
    </source>
</evidence>
<dbReference type="InterPro" id="IPR011256">
    <property type="entry name" value="Reg_factor_effector_dom_sf"/>
</dbReference>
<dbReference type="Gene3D" id="3.20.80.10">
    <property type="entry name" value="Regulatory factor, effector binding domain"/>
    <property type="match status" value="1"/>
</dbReference>
<dbReference type="InterPro" id="IPR010499">
    <property type="entry name" value="AraC_E-bd"/>
</dbReference>
<comment type="caution">
    <text evidence="2">The sequence shown here is derived from an EMBL/GenBank/DDBJ whole genome shotgun (WGS) entry which is preliminary data.</text>
</comment>
<proteinExistence type="predicted"/>
<dbReference type="Proteomes" id="UP001524502">
    <property type="component" value="Unassembled WGS sequence"/>
</dbReference>
<feature type="domain" description="AraC effector-binding" evidence="1">
    <location>
        <begin position="4"/>
        <end position="152"/>
    </location>
</feature>
<dbReference type="Pfam" id="PF06445">
    <property type="entry name" value="GyrI-like"/>
    <property type="match status" value="1"/>
</dbReference>
<evidence type="ECO:0000313" key="3">
    <source>
        <dbReference type="Proteomes" id="UP001524502"/>
    </source>
</evidence>
<gene>
    <name evidence="2" type="ORF">NE619_15360</name>
</gene>
<evidence type="ECO:0000259" key="1">
    <source>
        <dbReference type="SMART" id="SM00871"/>
    </source>
</evidence>
<name>A0ABT1RSD4_9FIRM</name>
<protein>
    <submittedName>
        <fullName evidence="2">GyrI-like domain-containing protein</fullName>
    </submittedName>
</protein>